<dbReference type="RefSeq" id="WP_219082374.1">
    <property type="nucleotide sequence ID" value="NZ_JAHBBD010000019.1"/>
</dbReference>
<comment type="caution">
    <text evidence="1">The sequence shown here is derived from an EMBL/GenBank/DDBJ whole genome shotgun (WGS) entry which is preliminary data.</text>
</comment>
<dbReference type="EMBL" id="JAHBBD010000019">
    <property type="protein sequence ID" value="MBW3083331.1"/>
    <property type="molecule type" value="Genomic_DNA"/>
</dbReference>
<accession>A0ABS6W9Z8</accession>
<protein>
    <submittedName>
        <fullName evidence="1">Glycerophosphodiester phosphodiesterase</fullName>
    </submittedName>
</protein>
<name>A0ABS6W9Z8_9BIFI</name>
<dbReference type="Proteomes" id="UP000812844">
    <property type="component" value="Unassembled WGS sequence"/>
</dbReference>
<evidence type="ECO:0000313" key="2">
    <source>
        <dbReference type="Proteomes" id="UP000812844"/>
    </source>
</evidence>
<organism evidence="1 2">
    <name type="scientific">Bifidobacterium phasiani</name>
    <dbReference type="NCBI Taxonomy" id="2834431"/>
    <lineage>
        <taxon>Bacteria</taxon>
        <taxon>Bacillati</taxon>
        <taxon>Actinomycetota</taxon>
        <taxon>Actinomycetes</taxon>
        <taxon>Bifidobacteriales</taxon>
        <taxon>Bifidobacteriaceae</taxon>
        <taxon>Bifidobacterium</taxon>
    </lineage>
</organism>
<proteinExistence type="predicted"/>
<sequence>MADENNKKVITVDLAMFGEDAAAKTAAANKVAKELGISDEALAQVEDFKQQLTDHDAWDLPFMGYVNEDGYGYAYVPDAAICHTPYWDAHKAFMDLPYDVQTAFAIRMLFTHRPVDRYGADMFLHYHRGFEVQFVGSGANKY</sequence>
<keyword evidence="2" id="KW-1185">Reference proteome</keyword>
<gene>
    <name evidence="1" type="ORF">KIH73_08135</name>
</gene>
<evidence type="ECO:0000313" key="1">
    <source>
        <dbReference type="EMBL" id="MBW3083331.1"/>
    </source>
</evidence>
<reference evidence="1 2" key="1">
    <citation type="submission" date="2021-05" db="EMBL/GenBank/DDBJ databases">
        <title>Phylogenetic classification of ten novel species belonging to the genus Bifidobacterium comprising B. colchicus sp. nov., B. abeli sp. nov., B. bicoloris sp. nov., B. guerezis sp. nov., B. rosaliae sp. nov., B. santillanensis sp. nov., B. argentati sp. nov., B. amazzoni sp. nov., B. pluviali sp. nov., and B. pinnaculum sp. nov.</title>
        <authorList>
            <person name="Lugli G.A."/>
            <person name="Ruiz Garcia L."/>
            <person name="Margolles A."/>
            <person name="Ventura M."/>
        </authorList>
    </citation>
    <scope>NUCLEOTIDE SEQUENCE [LARGE SCALE GENOMIC DNA]</scope>
    <source>
        <strain evidence="1 2">6T3</strain>
    </source>
</reference>